<evidence type="ECO:0000313" key="2">
    <source>
        <dbReference type="Proteomes" id="UP000316925"/>
    </source>
</evidence>
<organism evidence="1 2">
    <name type="scientific">Aerophobetes bacterium</name>
    <dbReference type="NCBI Taxonomy" id="2030807"/>
    <lineage>
        <taxon>Bacteria</taxon>
        <taxon>Candidatus Aerophobota</taxon>
    </lineage>
</organism>
<dbReference type="InterPro" id="IPR050696">
    <property type="entry name" value="FtsA/MreB"/>
</dbReference>
<evidence type="ECO:0000313" key="1">
    <source>
        <dbReference type="EMBL" id="TET93043.1"/>
    </source>
</evidence>
<dbReference type="Gene3D" id="3.30.420.40">
    <property type="match status" value="2"/>
</dbReference>
<dbReference type="InterPro" id="IPR005883">
    <property type="entry name" value="PilM"/>
</dbReference>
<protein>
    <submittedName>
        <fullName evidence="1">Type IV pilus assembly protein PilM</fullName>
    </submittedName>
</protein>
<sequence>MAKVIVGLEVGMGAVKAVELTHRKNGYQLRKLAKLEIPFEDHGHTKREKIIVKVIKDLINKYGINTRRVVSGVGGESVIVRRITLPLITEKEISQAVKWQAEEYIPYSMDQVYLGYHVLNQRFSQEKREEMAVILVGVKRETIEKHLWLLRQAGVSPKAIGVNTVALFNVFQLSNLDETDGIAILEIGHSTTSIVLLDKGSPSLIRDVNLAGFHITETIAEKIGTSFATAEQIKQRYGLVTSNGSEGEVDLNDGLKELSTKGKVDKSLVDQVIKKSMEDLVEEIIHSFEYYASQREGRPIKKVVLSGGTSQLRNIDKFLSQELGLPVEIISPFAKITYESKKFQLDYLARVGPMFTVALGFALQEVKQI</sequence>
<dbReference type="PIRSF" id="PIRSF019169">
    <property type="entry name" value="PilM"/>
    <property type="match status" value="1"/>
</dbReference>
<comment type="caution">
    <text evidence="1">The sequence shown here is derived from an EMBL/GenBank/DDBJ whole genome shotgun (WGS) entry which is preliminary data.</text>
</comment>
<gene>
    <name evidence="1" type="primary">pilM</name>
    <name evidence="1" type="ORF">E3J33_02670</name>
</gene>
<reference evidence="1 2" key="1">
    <citation type="submission" date="2019-03" db="EMBL/GenBank/DDBJ databases">
        <title>Metabolic potential of uncultured bacteria and archaea associated with petroleum seepage in deep-sea sediments.</title>
        <authorList>
            <person name="Dong X."/>
            <person name="Hubert C."/>
        </authorList>
    </citation>
    <scope>NUCLEOTIDE SEQUENCE [LARGE SCALE GENOMIC DNA]</scope>
    <source>
        <strain evidence="1">E29_bin28</strain>
    </source>
</reference>
<dbReference type="Proteomes" id="UP000316925">
    <property type="component" value="Unassembled WGS sequence"/>
</dbReference>
<dbReference type="AlphaFoldDB" id="A0A523YNH4"/>
<name>A0A523YNH4_UNCAE</name>
<dbReference type="Pfam" id="PF11104">
    <property type="entry name" value="PilM_2"/>
    <property type="match status" value="2"/>
</dbReference>
<dbReference type="InterPro" id="IPR043129">
    <property type="entry name" value="ATPase_NBD"/>
</dbReference>
<dbReference type="CDD" id="cd24049">
    <property type="entry name" value="ASKHA_NBD_PilM"/>
    <property type="match status" value="1"/>
</dbReference>
<dbReference type="PANTHER" id="PTHR32432:SF3">
    <property type="entry name" value="ETHANOLAMINE UTILIZATION PROTEIN EUTJ"/>
    <property type="match status" value="1"/>
</dbReference>
<dbReference type="NCBIfam" id="TIGR01175">
    <property type="entry name" value="pilM"/>
    <property type="match status" value="1"/>
</dbReference>
<dbReference type="EMBL" id="SOIJ01000151">
    <property type="protein sequence ID" value="TET93043.1"/>
    <property type="molecule type" value="Genomic_DNA"/>
</dbReference>
<accession>A0A523YNH4</accession>
<dbReference type="PANTHER" id="PTHR32432">
    <property type="entry name" value="CELL DIVISION PROTEIN FTSA-RELATED"/>
    <property type="match status" value="1"/>
</dbReference>
<dbReference type="SUPFAM" id="SSF53067">
    <property type="entry name" value="Actin-like ATPase domain"/>
    <property type="match status" value="2"/>
</dbReference>
<dbReference type="Gene3D" id="3.30.1490.300">
    <property type="match status" value="1"/>
</dbReference>
<proteinExistence type="predicted"/>